<reference evidence="3 4" key="2">
    <citation type="journal article" date="2018" name="New Phytol.">
        <title>High intraspecific genome diversity in the model arbuscular mycorrhizal symbiont Rhizophagus irregularis.</title>
        <authorList>
            <person name="Chen E.C.H."/>
            <person name="Morin E."/>
            <person name="Beaudet D."/>
            <person name="Noel J."/>
            <person name="Yildirir G."/>
            <person name="Ndikumana S."/>
            <person name="Charron P."/>
            <person name="St-Onge C."/>
            <person name="Giorgi J."/>
            <person name="Kruger M."/>
            <person name="Marton T."/>
            <person name="Ropars J."/>
            <person name="Grigoriev I.V."/>
            <person name="Hainaut M."/>
            <person name="Henrissat B."/>
            <person name="Roux C."/>
            <person name="Martin F."/>
            <person name="Corradi N."/>
        </authorList>
    </citation>
    <scope>NUCLEOTIDE SEQUENCE [LARGE SCALE GENOMIC DNA]</scope>
    <source>
        <strain evidence="3 4">DAOM 197198</strain>
    </source>
</reference>
<dbReference type="VEuPathDB" id="FungiDB:RhiirFUN_003722"/>
<dbReference type="GO" id="GO:0005524">
    <property type="term" value="F:ATP binding"/>
    <property type="evidence" value="ECO:0007669"/>
    <property type="project" value="InterPro"/>
</dbReference>
<dbReference type="AlphaFoldDB" id="A0A2P4QGW4"/>
<gene>
    <name evidence="3" type="ORF">GLOIN_2v1553411</name>
</gene>
<dbReference type="Pfam" id="PF00069">
    <property type="entry name" value="Pkinase"/>
    <property type="match status" value="1"/>
</dbReference>
<dbReference type="GO" id="GO:0004674">
    <property type="term" value="F:protein serine/threonine kinase activity"/>
    <property type="evidence" value="ECO:0007669"/>
    <property type="project" value="TreeGrafter"/>
</dbReference>
<dbReference type="PROSITE" id="PS50011">
    <property type="entry name" value="PROTEIN_KINASE_DOM"/>
    <property type="match status" value="1"/>
</dbReference>
<keyword evidence="4" id="KW-1185">Reference proteome</keyword>
<dbReference type="Gene3D" id="1.10.510.10">
    <property type="entry name" value="Transferase(Phosphotransferase) domain 1"/>
    <property type="match status" value="2"/>
</dbReference>
<dbReference type="PANTHER" id="PTHR44329">
    <property type="entry name" value="SERINE/THREONINE-PROTEIN KINASE TNNI3K-RELATED"/>
    <property type="match status" value="1"/>
</dbReference>
<evidence type="ECO:0000313" key="4">
    <source>
        <dbReference type="Proteomes" id="UP000018888"/>
    </source>
</evidence>
<dbReference type="Proteomes" id="UP000018888">
    <property type="component" value="Unassembled WGS sequence"/>
</dbReference>
<dbReference type="PANTHER" id="PTHR44329:SF214">
    <property type="entry name" value="PROTEIN KINASE DOMAIN-CONTAINING PROTEIN"/>
    <property type="match status" value="1"/>
</dbReference>
<reference evidence="3 4" key="1">
    <citation type="journal article" date="2013" name="Proc. Natl. Acad. Sci. U.S.A.">
        <title>Genome of an arbuscular mycorrhizal fungus provides insight into the oldest plant symbiosis.</title>
        <authorList>
            <person name="Tisserant E."/>
            <person name="Malbreil M."/>
            <person name="Kuo A."/>
            <person name="Kohler A."/>
            <person name="Symeonidi A."/>
            <person name="Balestrini R."/>
            <person name="Charron P."/>
            <person name="Duensing N."/>
            <person name="Frei Dit Frey N."/>
            <person name="Gianinazzi-Pearson V."/>
            <person name="Gilbert L.B."/>
            <person name="Handa Y."/>
            <person name="Herr J.R."/>
            <person name="Hijri M."/>
            <person name="Koul R."/>
            <person name="Kawaguchi M."/>
            <person name="Krajinski F."/>
            <person name="Lammers P.J."/>
            <person name="Masclaux F.G."/>
            <person name="Murat C."/>
            <person name="Morin E."/>
            <person name="Ndikumana S."/>
            <person name="Pagni M."/>
            <person name="Petitpierre D."/>
            <person name="Requena N."/>
            <person name="Rosikiewicz P."/>
            <person name="Riley R."/>
            <person name="Saito K."/>
            <person name="San Clemente H."/>
            <person name="Shapiro H."/>
            <person name="van Tuinen D."/>
            <person name="Becard G."/>
            <person name="Bonfante P."/>
            <person name="Paszkowski U."/>
            <person name="Shachar-Hill Y.Y."/>
            <person name="Tuskan G.A."/>
            <person name="Young P.W."/>
            <person name="Sanders I.R."/>
            <person name="Henrissat B."/>
            <person name="Rensing S.A."/>
            <person name="Grigoriev I.V."/>
            <person name="Corradi N."/>
            <person name="Roux C."/>
            <person name="Martin F."/>
        </authorList>
    </citation>
    <scope>NUCLEOTIDE SEQUENCE [LARGE SCALE GENOMIC DNA]</scope>
    <source>
        <strain evidence="3 4">DAOM 197198</strain>
    </source>
</reference>
<sequence>LEYIHNNEFIHRDFHSGNILLDIFEWKIGDLGLSQSVNNESSNNEIYGVIPYIAPEIFKGSTFSKEADIYSFERPKITEDTPECYANLMKSCWDPDPKKRPPIKEIHVTLCSWFFKKEFVQAEEKRNKLIKSKKIGPEFAEKYHSKAIYTSRPLSALISKCLSTNSSSTISFGNNQDYNYNYISKEKDLDIDIESLSSQNLTIQNSSPSLRKRNNEELNLDTYDNS</sequence>
<dbReference type="InterPro" id="IPR051681">
    <property type="entry name" value="Ser/Thr_Kinases-Pseudokinases"/>
</dbReference>
<proteinExistence type="predicted"/>
<accession>A0A2P4QGW4</accession>
<protein>
    <submittedName>
        <fullName evidence="3">Kinase-like domain-containing protein</fullName>
    </submittedName>
</protein>
<dbReference type="InterPro" id="IPR000719">
    <property type="entry name" value="Prot_kinase_dom"/>
</dbReference>
<feature type="domain" description="Protein kinase" evidence="2">
    <location>
        <begin position="1"/>
        <end position="183"/>
    </location>
</feature>
<evidence type="ECO:0000313" key="3">
    <source>
        <dbReference type="EMBL" id="POG76882.1"/>
    </source>
</evidence>
<organism evidence="3 4">
    <name type="scientific">Rhizophagus irregularis (strain DAOM 181602 / DAOM 197198 / MUCL 43194)</name>
    <name type="common">Arbuscular mycorrhizal fungus</name>
    <name type="synonym">Glomus intraradices</name>
    <dbReference type="NCBI Taxonomy" id="747089"/>
    <lineage>
        <taxon>Eukaryota</taxon>
        <taxon>Fungi</taxon>
        <taxon>Fungi incertae sedis</taxon>
        <taxon>Mucoromycota</taxon>
        <taxon>Glomeromycotina</taxon>
        <taxon>Glomeromycetes</taxon>
        <taxon>Glomerales</taxon>
        <taxon>Glomeraceae</taxon>
        <taxon>Rhizophagus</taxon>
    </lineage>
</organism>
<dbReference type="InterPro" id="IPR011009">
    <property type="entry name" value="Kinase-like_dom_sf"/>
</dbReference>
<feature type="non-terminal residue" evidence="3">
    <location>
        <position position="226"/>
    </location>
</feature>
<evidence type="ECO:0000256" key="1">
    <source>
        <dbReference type="SAM" id="MobiDB-lite"/>
    </source>
</evidence>
<evidence type="ECO:0000259" key="2">
    <source>
        <dbReference type="PROSITE" id="PS50011"/>
    </source>
</evidence>
<dbReference type="SUPFAM" id="SSF56112">
    <property type="entry name" value="Protein kinase-like (PK-like)"/>
    <property type="match status" value="1"/>
</dbReference>
<feature type="non-terminal residue" evidence="3">
    <location>
        <position position="1"/>
    </location>
</feature>
<comment type="caution">
    <text evidence="3">The sequence shown here is derived from an EMBL/GenBank/DDBJ whole genome shotgun (WGS) entry which is preliminary data.</text>
</comment>
<dbReference type="EMBL" id="AUPC02000046">
    <property type="protein sequence ID" value="POG76882.1"/>
    <property type="molecule type" value="Genomic_DNA"/>
</dbReference>
<name>A0A2P4QGW4_RHIID</name>
<feature type="region of interest" description="Disordered" evidence="1">
    <location>
        <begin position="206"/>
        <end position="226"/>
    </location>
</feature>